<reference evidence="1 2" key="1">
    <citation type="submission" date="2016-03" db="EMBL/GenBank/DDBJ databases">
        <authorList>
            <person name="Ploux O."/>
        </authorList>
    </citation>
    <scope>NUCLEOTIDE SEQUENCE [LARGE SCALE GENOMIC DNA]</scope>
    <source>
        <strain evidence="1 2">R0</strain>
    </source>
</reference>
<comment type="caution">
    <text evidence="1">The sequence shown here is derived from an EMBL/GenBank/DDBJ whole genome shotgun (WGS) entry which is preliminary data.</text>
</comment>
<proteinExistence type="predicted"/>
<dbReference type="AlphaFoldDB" id="A0A150WHP1"/>
<organism evidence="1 2">
    <name type="scientific">Bdellovibrio bacteriovorus</name>
    <dbReference type="NCBI Taxonomy" id="959"/>
    <lineage>
        <taxon>Bacteria</taxon>
        <taxon>Pseudomonadati</taxon>
        <taxon>Bdellovibrionota</taxon>
        <taxon>Bdellovibrionia</taxon>
        <taxon>Bdellovibrionales</taxon>
        <taxon>Pseudobdellovibrionaceae</taxon>
        <taxon>Bdellovibrio</taxon>
    </lineage>
</organism>
<gene>
    <name evidence="1" type="ORF">AZI86_15635</name>
</gene>
<name>A0A150WHP1_BDEBC</name>
<evidence type="ECO:0000313" key="2">
    <source>
        <dbReference type="Proteomes" id="UP000075320"/>
    </source>
</evidence>
<evidence type="ECO:0000313" key="1">
    <source>
        <dbReference type="EMBL" id="KYG63140.1"/>
    </source>
</evidence>
<protein>
    <submittedName>
        <fullName evidence="1">Uncharacterized protein</fullName>
    </submittedName>
</protein>
<dbReference type="EMBL" id="LUKE01000004">
    <property type="protein sequence ID" value="KYG63140.1"/>
    <property type="molecule type" value="Genomic_DNA"/>
</dbReference>
<accession>A0A150WHP1</accession>
<sequence length="136" mass="15330">MENMTVAQLIDMLKGNKEFIDSTPYGYIEIVGDKLGPVVRCEDSRSLDRYINSRLNDLDVVVIREADIKSKTLSVETNGFGLVLDYTLTAFSVVEFSMHEKEAKTTDASLDTAKSFNAEMIHLFIDQSKDKKRLVS</sequence>
<keyword evidence="2" id="KW-1185">Reference proteome</keyword>
<dbReference type="Proteomes" id="UP000075320">
    <property type="component" value="Unassembled WGS sequence"/>
</dbReference>